<feature type="chain" id="PRO_5047282755" description="alpha-L-fucosidase" evidence="7">
    <location>
        <begin position="43"/>
        <end position="1207"/>
    </location>
</feature>
<evidence type="ECO:0000256" key="4">
    <source>
        <dbReference type="ARBA" id="ARBA00022801"/>
    </source>
</evidence>
<sequence length="1207" mass="125788">MRVPLTHQHGRSPVRRTLRGALAALSAAVVVGALVTPLTASAAETDDLDIAFGGSLVGTTAYTTVEGETMRGVVRRMNGAEEQIPGGGVTLGGGTQGIRFDASAFTLADPGATSGFVAELSVTPAASQSDMATLFAAGGNLFVRIQQGELVYGFDSQAGGSWKQNRRTAPAPAGGVEHDLSVQYIRVGAGAEMHVSIDGTALATVTADAPAGIDASAASSFGFGNDVHPAAAGRGYVGDLHRVRVASGLSAYDPAQNTYQPAPVTKTLMNAGFSGAVDGTAYVPAAGEIVDGALAARGGATVSSGRLVLSGAAQAADFTASADPFAGTTLDAGFVTELEFTTDVAQKDLATLVAVGGNFSARYRAGGLQYGFSSKASGSWVDHMSTVALPANGKAHVLSLAYQPLDGGGAEVIAWLDGEELPRVSATERSTRNTGVTSTASLGNEVPAIGGRAFIGSFDRARFALLTEPFSAQAFEYQSLKPVVPCADMTGVEPGNYVPISADDCPANVIAKSTLVRPTPQQLRWQELGLTAFLHFGINTFYDQEWGHGTEDPARFDPTGEVDVDGWMKTLRDSGHRMAILTLKHHDGFVLYPSRYTDYDIAATPWKDGKGDLVREFTDAARKYGMKVGLYMSPADSHEELTGRFGNGSPKSPRTIPTLVQGDDRAGQDLPGFTYDATDYGAYFLNSLYEILTQYGQIDEVWFDGSNGNTEKQEIFDYPAFYDLIGKLQPNAVVAVGGRDVRWVGNESGTARQNEWAPMAVDVPQDGGKIGVVAGGSFEQVGSADTLVSGARAGADALHWWPTESDMKLTQGWFAHPTDTPKSGPTLLNHYLNTVGRNSVMLLNNPPTTNGSFAPASVDALASFAAERRKAFGVDLALGVPVEAPDGTSAALTDGDRRSAWKGDGAPATFTIDLGAAQTITRVTLSEGVDVAGQSVDGFHIEAEVDGAWTKVGSAGTIGVSRIVTLDAPTTAQRFRLVVDSARGPFALAKLALHPTLDADPGRLTEVWLDCTAERAGDGSKARPFSSLEQFRETELAPGAAVHLRAGTACAGSDTPFWGYGTADAPIVVDVYDGHEPPTFGDRTAREVFQGLQAQGWKVGFRDGEPTVSLGSGTVKVGDEVVVSVADFPASSEVSVGVEGAGRPRGAITTDSQGAGSVTLRIAGLAPGTHQLIARGTDDARAAVTIVVEAGRSAAHRQDGGIEIAPA</sequence>
<evidence type="ECO:0000256" key="2">
    <source>
        <dbReference type="ARBA" id="ARBA00012662"/>
    </source>
</evidence>
<dbReference type="Gene3D" id="3.20.20.80">
    <property type="entry name" value="Glycosidases"/>
    <property type="match status" value="1"/>
</dbReference>
<dbReference type="Proteomes" id="UP001165068">
    <property type="component" value="Unassembled WGS sequence"/>
</dbReference>
<dbReference type="InterPro" id="IPR000421">
    <property type="entry name" value="FA58C"/>
</dbReference>
<feature type="domain" description="F5/8 type C" evidence="8">
    <location>
        <begin position="856"/>
        <end position="996"/>
    </location>
</feature>
<name>A0ABQ5NEK4_9MICO</name>
<protein>
    <recommendedName>
        <fullName evidence="2">alpha-L-fucosidase</fullName>
        <ecNumber evidence="2">3.2.1.51</ecNumber>
    </recommendedName>
</protein>
<proteinExistence type="inferred from homology"/>
<dbReference type="Pfam" id="PF00754">
    <property type="entry name" value="F5_F8_type_C"/>
    <property type="match status" value="1"/>
</dbReference>
<dbReference type="RefSeq" id="WP_285631737.1">
    <property type="nucleotide sequence ID" value="NZ_BAAAUK010000003.1"/>
</dbReference>
<dbReference type="SMART" id="SM00812">
    <property type="entry name" value="Alpha_L_fucos"/>
    <property type="match status" value="1"/>
</dbReference>
<dbReference type="PROSITE" id="PS50022">
    <property type="entry name" value="FA58C_3"/>
    <property type="match status" value="1"/>
</dbReference>
<dbReference type="InterPro" id="IPR057739">
    <property type="entry name" value="Glyco_hydro_29_N"/>
</dbReference>
<feature type="signal peptide" evidence="7">
    <location>
        <begin position="1"/>
        <end position="42"/>
    </location>
</feature>
<keyword evidence="3 7" id="KW-0732">Signal</keyword>
<evidence type="ECO:0000256" key="7">
    <source>
        <dbReference type="SAM" id="SignalP"/>
    </source>
</evidence>
<gene>
    <name evidence="9" type="ORF">MIAR_08170</name>
</gene>
<accession>A0ABQ5NEK4</accession>
<evidence type="ECO:0000256" key="1">
    <source>
        <dbReference type="ARBA" id="ARBA00007951"/>
    </source>
</evidence>
<evidence type="ECO:0000259" key="8">
    <source>
        <dbReference type="PROSITE" id="PS50022"/>
    </source>
</evidence>
<dbReference type="EC" id="3.2.1.51" evidence="2"/>
<dbReference type="PROSITE" id="PS51318">
    <property type="entry name" value="TAT"/>
    <property type="match status" value="1"/>
</dbReference>
<organism evidence="9 10">
    <name type="scientific">Microbacterium arabinogalactanolyticum</name>
    <dbReference type="NCBI Taxonomy" id="69365"/>
    <lineage>
        <taxon>Bacteria</taxon>
        <taxon>Bacillati</taxon>
        <taxon>Actinomycetota</taxon>
        <taxon>Actinomycetes</taxon>
        <taxon>Micrococcales</taxon>
        <taxon>Microbacteriaceae</taxon>
        <taxon>Microbacterium</taxon>
    </lineage>
</organism>
<evidence type="ECO:0000256" key="6">
    <source>
        <dbReference type="SAM" id="MobiDB-lite"/>
    </source>
</evidence>
<dbReference type="Pfam" id="PF01120">
    <property type="entry name" value="Alpha_L_fucos"/>
    <property type="match status" value="1"/>
</dbReference>
<comment type="similarity">
    <text evidence="1">Belongs to the glycosyl hydrolase 29 family.</text>
</comment>
<dbReference type="InterPro" id="IPR017853">
    <property type="entry name" value="GH"/>
</dbReference>
<dbReference type="PANTHER" id="PTHR10030">
    <property type="entry name" value="ALPHA-L-FUCOSIDASE"/>
    <property type="match status" value="1"/>
</dbReference>
<dbReference type="SUPFAM" id="SSF51445">
    <property type="entry name" value="(Trans)glycosidases"/>
    <property type="match status" value="1"/>
</dbReference>
<keyword evidence="5" id="KW-0326">Glycosidase</keyword>
<dbReference type="PANTHER" id="PTHR10030:SF37">
    <property type="entry name" value="ALPHA-L-FUCOSIDASE-RELATED"/>
    <property type="match status" value="1"/>
</dbReference>
<dbReference type="Gene3D" id="2.60.120.260">
    <property type="entry name" value="Galactose-binding domain-like"/>
    <property type="match status" value="1"/>
</dbReference>
<dbReference type="SUPFAM" id="SSF49785">
    <property type="entry name" value="Galactose-binding domain-like"/>
    <property type="match status" value="1"/>
</dbReference>
<dbReference type="InterPro" id="IPR000933">
    <property type="entry name" value="Glyco_hydro_29"/>
</dbReference>
<keyword evidence="10" id="KW-1185">Reference proteome</keyword>
<keyword evidence="4" id="KW-0378">Hydrolase</keyword>
<evidence type="ECO:0000313" key="9">
    <source>
        <dbReference type="EMBL" id="GLC84229.1"/>
    </source>
</evidence>
<evidence type="ECO:0000313" key="10">
    <source>
        <dbReference type="Proteomes" id="UP001165068"/>
    </source>
</evidence>
<evidence type="ECO:0000256" key="5">
    <source>
        <dbReference type="ARBA" id="ARBA00023295"/>
    </source>
</evidence>
<feature type="region of interest" description="Disordered" evidence="6">
    <location>
        <begin position="643"/>
        <end position="663"/>
    </location>
</feature>
<dbReference type="InterPro" id="IPR006311">
    <property type="entry name" value="TAT_signal"/>
</dbReference>
<dbReference type="EMBL" id="BRZC01000003">
    <property type="protein sequence ID" value="GLC84229.1"/>
    <property type="molecule type" value="Genomic_DNA"/>
</dbReference>
<evidence type="ECO:0000256" key="3">
    <source>
        <dbReference type="ARBA" id="ARBA00022729"/>
    </source>
</evidence>
<dbReference type="InterPro" id="IPR008979">
    <property type="entry name" value="Galactose-bd-like_sf"/>
</dbReference>
<reference evidence="9" key="1">
    <citation type="submission" date="2022-08" db="EMBL/GenBank/DDBJ databases">
        <title>Draft genome sequence of Microbacterium arabinogalactanolyticum JCM 9171.</title>
        <authorList>
            <person name="Fujita K."/>
            <person name="Ishiwata A."/>
            <person name="Fushinobu S."/>
        </authorList>
    </citation>
    <scope>NUCLEOTIDE SEQUENCE</scope>
    <source>
        <strain evidence="9">JCM 9171</strain>
    </source>
</reference>
<comment type="caution">
    <text evidence="9">The sequence shown here is derived from an EMBL/GenBank/DDBJ whole genome shotgun (WGS) entry which is preliminary data.</text>
</comment>